<gene>
    <name evidence="1" type="ORF">Hamer_G025209</name>
</gene>
<protein>
    <submittedName>
        <fullName evidence="1">Uncharacterized protein</fullName>
    </submittedName>
</protein>
<dbReference type="Proteomes" id="UP000747542">
    <property type="component" value="Unassembled WGS sequence"/>
</dbReference>
<dbReference type="EMBL" id="JAHLQT010041500">
    <property type="protein sequence ID" value="KAG7155487.1"/>
    <property type="molecule type" value="Genomic_DNA"/>
</dbReference>
<name>A0A8J5JB79_HOMAM</name>
<dbReference type="AlphaFoldDB" id="A0A8J5JB79"/>
<reference evidence="1" key="1">
    <citation type="journal article" date="2021" name="Sci. Adv.">
        <title>The American lobster genome reveals insights on longevity, neural, and immune adaptations.</title>
        <authorList>
            <person name="Polinski J.M."/>
            <person name="Zimin A.V."/>
            <person name="Clark K.F."/>
            <person name="Kohn A.B."/>
            <person name="Sadowski N."/>
            <person name="Timp W."/>
            <person name="Ptitsyn A."/>
            <person name="Khanna P."/>
            <person name="Romanova D.Y."/>
            <person name="Williams P."/>
            <person name="Greenwood S.J."/>
            <person name="Moroz L.L."/>
            <person name="Walt D.R."/>
            <person name="Bodnar A.G."/>
        </authorList>
    </citation>
    <scope>NUCLEOTIDE SEQUENCE</scope>
    <source>
        <strain evidence="1">GMGI-L3</strain>
    </source>
</reference>
<sequence length="76" mass="8448">MNGLRTSDEVNLNNNQLMLVEEEVWRLLLQEGVNLDLIILSNVVCDIAWIILNTDYLNLVNRGLPAVAEASGGPRT</sequence>
<comment type="caution">
    <text evidence="1">The sequence shown here is derived from an EMBL/GenBank/DDBJ whole genome shotgun (WGS) entry which is preliminary data.</text>
</comment>
<accession>A0A8J5JB79</accession>
<organism evidence="1 2">
    <name type="scientific">Homarus americanus</name>
    <name type="common">American lobster</name>
    <dbReference type="NCBI Taxonomy" id="6706"/>
    <lineage>
        <taxon>Eukaryota</taxon>
        <taxon>Metazoa</taxon>
        <taxon>Ecdysozoa</taxon>
        <taxon>Arthropoda</taxon>
        <taxon>Crustacea</taxon>
        <taxon>Multicrustacea</taxon>
        <taxon>Malacostraca</taxon>
        <taxon>Eumalacostraca</taxon>
        <taxon>Eucarida</taxon>
        <taxon>Decapoda</taxon>
        <taxon>Pleocyemata</taxon>
        <taxon>Astacidea</taxon>
        <taxon>Nephropoidea</taxon>
        <taxon>Nephropidae</taxon>
        <taxon>Homarus</taxon>
    </lineage>
</organism>
<keyword evidence="2" id="KW-1185">Reference proteome</keyword>
<proteinExistence type="predicted"/>
<evidence type="ECO:0000313" key="2">
    <source>
        <dbReference type="Proteomes" id="UP000747542"/>
    </source>
</evidence>
<evidence type="ECO:0000313" key="1">
    <source>
        <dbReference type="EMBL" id="KAG7155487.1"/>
    </source>
</evidence>